<evidence type="ECO:0000259" key="1">
    <source>
        <dbReference type="Pfam" id="PF04002"/>
    </source>
</evidence>
<proteinExistence type="predicted"/>
<dbReference type="RefSeq" id="WP_227011277.1">
    <property type="nucleotide sequence ID" value="NZ_CP021875.1"/>
</dbReference>
<gene>
    <name evidence="2" type="ORF">GCM10011573_37330</name>
</gene>
<accession>A0ABQ1PUI2</accession>
<dbReference type="EMBL" id="BMKI01000018">
    <property type="protein sequence ID" value="GGD04329.1"/>
    <property type="molecule type" value="Genomic_DNA"/>
</dbReference>
<dbReference type="InterPro" id="IPR025657">
    <property type="entry name" value="RadC_JAB"/>
</dbReference>
<comment type="caution">
    <text evidence="2">The sequence shown here is derived from an EMBL/GenBank/DDBJ whole genome shotgun (WGS) entry which is preliminary data.</text>
</comment>
<reference evidence="3" key="1">
    <citation type="journal article" date="2019" name="Int. J. Syst. Evol. Microbiol.">
        <title>The Global Catalogue of Microorganisms (GCM) 10K type strain sequencing project: providing services to taxonomists for standard genome sequencing and annotation.</title>
        <authorList>
            <consortium name="The Broad Institute Genomics Platform"/>
            <consortium name="The Broad Institute Genome Sequencing Center for Infectious Disease"/>
            <person name="Wu L."/>
            <person name="Ma J."/>
        </authorList>
    </citation>
    <scope>NUCLEOTIDE SEQUENCE [LARGE SCALE GENOMIC DNA]</scope>
    <source>
        <strain evidence="3">CGMCC 1.15942</strain>
    </source>
</reference>
<evidence type="ECO:0000313" key="2">
    <source>
        <dbReference type="EMBL" id="GGD04329.1"/>
    </source>
</evidence>
<organism evidence="2 3">
    <name type="scientific">Enterococcus wangshanyuanii</name>
    <dbReference type="NCBI Taxonomy" id="2005703"/>
    <lineage>
        <taxon>Bacteria</taxon>
        <taxon>Bacillati</taxon>
        <taxon>Bacillota</taxon>
        <taxon>Bacilli</taxon>
        <taxon>Lactobacillales</taxon>
        <taxon>Enterococcaceae</taxon>
        <taxon>Enterococcus</taxon>
    </lineage>
</organism>
<feature type="domain" description="RadC-like JAB" evidence="1">
    <location>
        <begin position="27"/>
        <end position="113"/>
    </location>
</feature>
<sequence>MNVPSSDVLQILHEIDSRFSPKIRPYSVVLVTLSNSNQILSSDIIYTGKLEHQLSVKKLILNIALRHQAEQLLVVQYRSEPIKQLTPIDIAFAQSLKEICGCVDINVLDFIIRERRC</sequence>
<evidence type="ECO:0000313" key="3">
    <source>
        <dbReference type="Proteomes" id="UP000630615"/>
    </source>
</evidence>
<dbReference type="Pfam" id="PF04002">
    <property type="entry name" value="RadC"/>
    <property type="match status" value="1"/>
</dbReference>
<dbReference type="Proteomes" id="UP000630615">
    <property type="component" value="Unassembled WGS sequence"/>
</dbReference>
<name>A0ABQ1PUI2_9ENTE</name>
<protein>
    <recommendedName>
        <fullName evidence="1">RadC-like JAB domain-containing protein</fullName>
    </recommendedName>
</protein>
<keyword evidence="3" id="KW-1185">Reference proteome</keyword>
<dbReference type="Gene3D" id="3.40.140.10">
    <property type="entry name" value="Cytidine Deaminase, domain 2"/>
    <property type="match status" value="1"/>
</dbReference>